<evidence type="ECO:0000313" key="1">
    <source>
        <dbReference type="EMBL" id="JAT27139.1"/>
    </source>
</evidence>
<protein>
    <submittedName>
        <fullName evidence="1">Uncharacterized protein</fullName>
    </submittedName>
</protein>
<name>A0A1B6LU36_9HEMI</name>
<organism evidence="1">
    <name type="scientific">Graphocephala atropunctata</name>
    <dbReference type="NCBI Taxonomy" id="36148"/>
    <lineage>
        <taxon>Eukaryota</taxon>
        <taxon>Metazoa</taxon>
        <taxon>Ecdysozoa</taxon>
        <taxon>Arthropoda</taxon>
        <taxon>Hexapoda</taxon>
        <taxon>Insecta</taxon>
        <taxon>Pterygota</taxon>
        <taxon>Neoptera</taxon>
        <taxon>Paraneoptera</taxon>
        <taxon>Hemiptera</taxon>
        <taxon>Auchenorrhyncha</taxon>
        <taxon>Membracoidea</taxon>
        <taxon>Cicadellidae</taxon>
        <taxon>Cicadellinae</taxon>
        <taxon>Cicadellini</taxon>
        <taxon>Graphocephala</taxon>
    </lineage>
</organism>
<sequence>LMLKSSKKNLTEEIDVYTATVYQLMKPTLASSLLNEKYKSVYELLCCFVNTMEYEGATLKLVFNIQIRFKRTDDIHVDDIHVDIHSKLSTISEQINTKASISSKKISSKKSLLKNKFSVGKHLLNSIEAPSIETNLNLRASENETKNKKQEFLEALYVKTYNH</sequence>
<accession>A0A1B6LU36</accession>
<feature type="non-terminal residue" evidence="1">
    <location>
        <position position="163"/>
    </location>
</feature>
<feature type="non-terminal residue" evidence="1">
    <location>
        <position position="1"/>
    </location>
</feature>
<dbReference type="AlphaFoldDB" id="A0A1B6LU36"/>
<reference evidence="1" key="1">
    <citation type="submission" date="2015-11" db="EMBL/GenBank/DDBJ databases">
        <title>De novo transcriptome assembly of four potential Pierce s Disease insect vectors from Arizona vineyards.</title>
        <authorList>
            <person name="Tassone E.E."/>
        </authorList>
    </citation>
    <scope>NUCLEOTIDE SEQUENCE</scope>
</reference>
<gene>
    <name evidence="1" type="ORF">g.7155</name>
</gene>
<proteinExistence type="predicted"/>
<dbReference type="EMBL" id="GEBQ01012838">
    <property type="protein sequence ID" value="JAT27139.1"/>
    <property type="molecule type" value="Transcribed_RNA"/>
</dbReference>